<name>A0AA40ERE9_9PEZI</name>
<keyword evidence="3" id="KW-1185">Reference proteome</keyword>
<evidence type="ECO:0000256" key="1">
    <source>
        <dbReference type="SAM" id="MobiDB-lite"/>
    </source>
</evidence>
<organism evidence="2 3">
    <name type="scientific">Schizothecium vesticola</name>
    <dbReference type="NCBI Taxonomy" id="314040"/>
    <lineage>
        <taxon>Eukaryota</taxon>
        <taxon>Fungi</taxon>
        <taxon>Dikarya</taxon>
        <taxon>Ascomycota</taxon>
        <taxon>Pezizomycotina</taxon>
        <taxon>Sordariomycetes</taxon>
        <taxon>Sordariomycetidae</taxon>
        <taxon>Sordariales</taxon>
        <taxon>Schizotheciaceae</taxon>
        <taxon>Schizothecium</taxon>
    </lineage>
</organism>
<gene>
    <name evidence="2" type="ORF">B0T18DRAFT_329791</name>
</gene>
<evidence type="ECO:0008006" key="4">
    <source>
        <dbReference type="Google" id="ProtNLM"/>
    </source>
</evidence>
<dbReference type="Proteomes" id="UP001172155">
    <property type="component" value="Unassembled WGS sequence"/>
</dbReference>
<feature type="region of interest" description="Disordered" evidence="1">
    <location>
        <begin position="1"/>
        <end position="104"/>
    </location>
</feature>
<dbReference type="EMBL" id="JAUKUD010000005">
    <property type="protein sequence ID" value="KAK0744115.1"/>
    <property type="molecule type" value="Genomic_DNA"/>
</dbReference>
<comment type="caution">
    <text evidence="2">The sequence shown here is derived from an EMBL/GenBank/DDBJ whole genome shotgun (WGS) entry which is preliminary data.</text>
</comment>
<reference evidence="2" key="1">
    <citation type="submission" date="2023-06" db="EMBL/GenBank/DDBJ databases">
        <title>Genome-scale phylogeny and comparative genomics of the fungal order Sordariales.</title>
        <authorList>
            <consortium name="Lawrence Berkeley National Laboratory"/>
            <person name="Hensen N."/>
            <person name="Bonometti L."/>
            <person name="Westerberg I."/>
            <person name="Brannstrom I.O."/>
            <person name="Guillou S."/>
            <person name="Cros-Aarteil S."/>
            <person name="Calhoun S."/>
            <person name="Haridas S."/>
            <person name="Kuo A."/>
            <person name="Mondo S."/>
            <person name="Pangilinan J."/>
            <person name="Riley R."/>
            <person name="LaButti K."/>
            <person name="Andreopoulos B."/>
            <person name="Lipzen A."/>
            <person name="Chen C."/>
            <person name="Yanf M."/>
            <person name="Daum C."/>
            <person name="Ng V."/>
            <person name="Clum A."/>
            <person name="Steindorff A."/>
            <person name="Ohm R."/>
            <person name="Martin F."/>
            <person name="Silar P."/>
            <person name="Natvig D."/>
            <person name="Lalanne C."/>
            <person name="Gautier V."/>
            <person name="Ament-velasquez S.L."/>
            <person name="Kruys A."/>
            <person name="Hutchinson M.I."/>
            <person name="Powell A.J."/>
            <person name="Barry K."/>
            <person name="Miller A.N."/>
            <person name="Grigoriev I.V."/>
            <person name="Debuchy R."/>
            <person name="Gladieux P."/>
            <person name="Thoren M.H."/>
            <person name="Johannesson H."/>
        </authorList>
    </citation>
    <scope>NUCLEOTIDE SEQUENCE</scope>
    <source>
        <strain evidence="2">SMH3187-1</strain>
    </source>
</reference>
<dbReference type="AlphaFoldDB" id="A0AA40ERE9"/>
<feature type="non-terminal residue" evidence="2">
    <location>
        <position position="432"/>
    </location>
</feature>
<evidence type="ECO:0000313" key="3">
    <source>
        <dbReference type="Proteomes" id="UP001172155"/>
    </source>
</evidence>
<protein>
    <recommendedName>
        <fullName evidence="4">Tafazzin</fullName>
    </recommendedName>
</protein>
<feature type="compositionally biased region" description="Basic and acidic residues" evidence="1">
    <location>
        <begin position="85"/>
        <end position="97"/>
    </location>
</feature>
<proteinExistence type="predicted"/>
<accession>A0AA40ERE9</accession>
<evidence type="ECO:0000313" key="2">
    <source>
        <dbReference type="EMBL" id="KAK0744115.1"/>
    </source>
</evidence>
<feature type="compositionally biased region" description="Low complexity" evidence="1">
    <location>
        <begin position="69"/>
        <end position="82"/>
    </location>
</feature>
<sequence>ADDPSESRGVNELLADLRRTRAPGTALHRPADLPPTLPPAIRSIWQLPEAPPLRPRRHDRRTAGPPAPRSWLSAASRSASLRKMQQYDELRSRDHRPLPGQRLPEPGSLMDVVLKQFAVDWDFQREYNHYLLYDLPTHVRMSLVAYLSLLRPDGVSLDDLRVLLLPPQDDSDPSSSLHPTLANDTFTHLDLTNALAHPTLTLPSLSKFLFPPSPSPSPQDSWDDDPPTLPALTTTLLPALTHLSLEILPSHSSTTASWRHLLAFVARAPHLTHLSLAYWPRPCLTPGAELAAVVGPHGREVAYSGTGPYSHTLDGDYSESILLLRRLSKALYSLEFLDLTGCGEWAAALWMSTTGEGGGECVDWVGDWGKVERVRLGPGYELGEGAGGEEREAWEGLVRVGRVLEREVRGRRRGRGRGGGGLVVECGDGEGG</sequence>